<dbReference type="InterPro" id="IPR041373">
    <property type="entry name" value="RT_RNaseH"/>
</dbReference>
<dbReference type="SUPFAM" id="SSF56672">
    <property type="entry name" value="DNA/RNA polymerases"/>
    <property type="match status" value="1"/>
</dbReference>
<reference evidence="8" key="1">
    <citation type="journal article" date="2022" name="bioRxiv">
        <title>Sequencing and chromosome-scale assembly of the giantPleurodeles waltlgenome.</title>
        <authorList>
            <person name="Brown T."/>
            <person name="Elewa A."/>
            <person name="Iarovenko S."/>
            <person name="Subramanian E."/>
            <person name="Araus A.J."/>
            <person name="Petzold A."/>
            <person name="Susuki M."/>
            <person name="Suzuki K.-i.T."/>
            <person name="Hayashi T."/>
            <person name="Toyoda A."/>
            <person name="Oliveira C."/>
            <person name="Osipova E."/>
            <person name="Leigh N.D."/>
            <person name="Simon A."/>
            <person name="Yun M.H."/>
        </authorList>
    </citation>
    <scope>NUCLEOTIDE SEQUENCE</scope>
    <source>
        <strain evidence="8">20211129_DDA</strain>
        <tissue evidence="8">Liver</tissue>
    </source>
</reference>
<evidence type="ECO:0000259" key="7">
    <source>
        <dbReference type="Pfam" id="PF17917"/>
    </source>
</evidence>
<evidence type="ECO:0000256" key="6">
    <source>
        <dbReference type="ARBA" id="ARBA00022918"/>
    </source>
</evidence>
<evidence type="ECO:0000256" key="3">
    <source>
        <dbReference type="ARBA" id="ARBA00022722"/>
    </source>
</evidence>
<name>A0AAV7RMQ6_PLEWA</name>
<gene>
    <name evidence="8" type="ORF">NDU88_004882</name>
</gene>
<comment type="caution">
    <text evidence="8">The sequence shown here is derived from an EMBL/GenBank/DDBJ whole genome shotgun (WGS) entry which is preliminary data.</text>
</comment>
<dbReference type="Proteomes" id="UP001066276">
    <property type="component" value="Chromosome 5"/>
</dbReference>
<sequence length="144" mass="16264">MYEIGGVLSQCHGKLKWNVSFASRVLTDAERGYGVIEKELLLCDWAVEHFQNYNWGSKFSLVGIISPRGGWNATARIARLVSRLQEYCFKVEYVTGKSNAVADCLLRLPQDDVKDDNVFQNELDNDIVSVVSGYMTNEFGCIEE</sequence>
<dbReference type="InterPro" id="IPR043502">
    <property type="entry name" value="DNA/RNA_pol_sf"/>
</dbReference>
<dbReference type="PANTHER" id="PTHR34072:SF36">
    <property type="entry name" value="RIBONUCLEASE H"/>
    <property type="match status" value="1"/>
</dbReference>
<evidence type="ECO:0000256" key="1">
    <source>
        <dbReference type="ARBA" id="ARBA00022679"/>
    </source>
</evidence>
<keyword evidence="4" id="KW-0255">Endonuclease</keyword>
<evidence type="ECO:0000256" key="5">
    <source>
        <dbReference type="ARBA" id="ARBA00022801"/>
    </source>
</evidence>
<accession>A0AAV7RMQ6</accession>
<dbReference type="PANTHER" id="PTHR34072">
    <property type="entry name" value="ENZYMATIC POLYPROTEIN-RELATED"/>
    <property type="match status" value="1"/>
</dbReference>
<evidence type="ECO:0000313" key="9">
    <source>
        <dbReference type="Proteomes" id="UP001066276"/>
    </source>
</evidence>
<feature type="domain" description="Reverse transcriptase RNase H-like" evidence="7">
    <location>
        <begin position="2"/>
        <end position="87"/>
    </location>
</feature>
<keyword evidence="1" id="KW-0808">Transferase</keyword>
<keyword evidence="6" id="KW-0695">RNA-directed DNA polymerase</keyword>
<evidence type="ECO:0000313" key="8">
    <source>
        <dbReference type="EMBL" id="KAJ1152105.1"/>
    </source>
</evidence>
<keyword evidence="5" id="KW-0378">Hydrolase</keyword>
<dbReference type="Pfam" id="PF17917">
    <property type="entry name" value="RT_RNaseH"/>
    <property type="match status" value="1"/>
</dbReference>
<keyword evidence="9" id="KW-1185">Reference proteome</keyword>
<dbReference type="CDD" id="cd09274">
    <property type="entry name" value="RNase_HI_RT_Ty3"/>
    <property type="match status" value="1"/>
</dbReference>
<organism evidence="8 9">
    <name type="scientific">Pleurodeles waltl</name>
    <name type="common">Iberian ribbed newt</name>
    <dbReference type="NCBI Taxonomy" id="8319"/>
    <lineage>
        <taxon>Eukaryota</taxon>
        <taxon>Metazoa</taxon>
        <taxon>Chordata</taxon>
        <taxon>Craniata</taxon>
        <taxon>Vertebrata</taxon>
        <taxon>Euteleostomi</taxon>
        <taxon>Amphibia</taxon>
        <taxon>Batrachia</taxon>
        <taxon>Caudata</taxon>
        <taxon>Salamandroidea</taxon>
        <taxon>Salamandridae</taxon>
        <taxon>Pleurodelinae</taxon>
        <taxon>Pleurodeles</taxon>
    </lineage>
</organism>
<protein>
    <recommendedName>
        <fullName evidence="7">Reverse transcriptase RNase H-like domain-containing protein</fullName>
    </recommendedName>
</protein>
<dbReference type="AlphaFoldDB" id="A0AAV7RMQ6"/>
<proteinExistence type="predicted"/>
<keyword evidence="2" id="KW-0548">Nucleotidyltransferase</keyword>
<dbReference type="EMBL" id="JANPWB010000009">
    <property type="protein sequence ID" value="KAJ1152105.1"/>
    <property type="molecule type" value="Genomic_DNA"/>
</dbReference>
<keyword evidence="3" id="KW-0540">Nuclease</keyword>
<evidence type="ECO:0000256" key="4">
    <source>
        <dbReference type="ARBA" id="ARBA00022759"/>
    </source>
</evidence>
<evidence type="ECO:0000256" key="2">
    <source>
        <dbReference type="ARBA" id="ARBA00022695"/>
    </source>
</evidence>